<feature type="transmembrane region" description="Helical" evidence="6">
    <location>
        <begin position="47"/>
        <end position="67"/>
    </location>
</feature>
<keyword evidence="4 6" id="KW-1133">Transmembrane helix</keyword>
<protein>
    <recommendedName>
        <fullName evidence="8">Sodium-dependent transporter</fullName>
    </recommendedName>
</protein>
<dbReference type="PROSITE" id="PS50267">
    <property type="entry name" value="NA_NEUROTRAN_SYMP_3"/>
    <property type="match status" value="1"/>
</dbReference>
<comment type="caution">
    <text evidence="7">The sequence shown here is derived from an EMBL/GenBank/DDBJ whole genome shotgun (WGS) entry which is preliminary data.</text>
</comment>
<dbReference type="GO" id="GO:0016020">
    <property type="term" value="C:membrane"/>
    <property type="evidence" value="ECO:0007669"/>
    <property type="project" value="UniProtKB-SubCell"/>
</dbReference>
<evidence type="ECO:0000313" key="7">
    <source>
        <dbReference type="EMBL" id="GAG22978.1"/>
    </source>
</evidence>
<proteinExistence type="predicted"/>
<keyword evidence="2" id="KW-0813">Transport</keyword>
<keyword evidence="3 6" id="KW-0812">Transmembrane</keyword>
<evidence type="ECO:0000256" key="3">
    <source>
        <dbReference type="ARBA" id="ARBA00022692"/>
    </source>
</evidence>
<evidence type="ECO:0000256" key="4">
    <source>
        <dbReference type="ARBA" id="ARBA00022989"/>
    </source>
</evidence>
<dbReference type="PANTHER" id="PTHR42948">
    <property type="entry name" value="TRANSPORTER"/>
    <property type="match status" value="1"/>
</dbReference>
<feature type="non-terminal residue" evidence="7">
    <location>
        <position position="261"/>
    </location>
</feature>
<feature type="non-terminal residue" evidence="7">
    <location>
        <position position="1"/>
    </location>
</feature>
<evidence type="ECO:0008006" key="8">
    <source>
        <dbReference type="Google" id="ProtNLM"/>
    </source>
</evidence>
<keyword evidence="5 6" id="KW-0472">Membrane</keyword>
<dbReference type="PANTHER" id="PTHR42948:SF1">
    <property type="entry name" value="TRANSPORTER"/>
    <property type="match status" value="1"/>
</dbReference>
<dbReference type="InterPro" id="IPR037272">
    <property type="entry name" value="SNS_sf"/>
</dbReference>
<evidence type="ECO:0000256" key="6">
    <source>
        <dbReference type="SAM" id="Phobius"/>
    </source>
</evidence>
<evidence type="ECO:0000256" key="2">
    <source>
        <dbReference type="ARBA" id="ARBA00022448"/>
    </source>
</evidence>
<name>X0WEQ5_9ZZZZ</name>
<dbReference type="InterPro" id="IPR000175">
    <property type="entry name" value="Na/ntran_symport"/>
</dbReference>
<feature type="transmembrane region" description="Helical" evidence="6">
    <location>
        <begin position="123"/>
        <end position="144"/>
    </location>
</feature>
<evidence type="ECO:0000256" key="5">
    <source>
        <dbReference type="ARBA" id="ARBA00023136"/>
    </source>
</evidence>
<dbReference type="AlphaFoldDB" id="X0WEQ5"/>
<organism evidence="7">
    <name type="scientific">marine sediment metagenome</name>
    <dbReference type="NCBI Taxonomy" id="412755"/>
    <lineage>
        <taxon>unclassified sequences</taxon>
        <taxon>metagenomes</taxon>
        <taxon>ecological metagenomes</taxon>
    </lineage>
</organism>
<feature type="transmembrane region" description="Helical" evidence="6">
    <location>
        <begin position="79"/>
        <end position="103"/>
    </location>
</feature>
<accession>X0WEQ5</accession>
<reference evidence="7" key="1">
    <citation type="journal article" date="2014" name="Front. Microbiol.">
        <title>High frequency of phylogenetically diverse reductive dehalogenase-homologous genes in deep subseafloor sedimentary metagenomes.</title>
        <authorList>
            <person name="Kawai M."/>
            <person name="Futagami T."/>
            <person name="Toyoda A."/>
            <person name="Takaki Y."/>
            <person name="Nishi S."/>
            <person name="Hori S."/>
            <person name="Arai W."/>
            <person name="Tsubouchi T."/>
            <person name="Morono Y."/>
            <person name="Uchiyama I."/>
            <person name="Ito T."/>
            <person name="Fujiyama A."/>
            <person name="Inagaki F."/>
            <person name="Takami H."/>
        </authorList>
    </citation>
    <scope>NUCLEOTIDE SEQUENCE</scope>
    <source>
        <strain evidence="7">Expedition CK06-06</strain>
    </source>
</reference>
<dbReference type="EMBL" id="BARS01031867">
    <property type="protein sequence ID" value="GAG22978.1"/>
    <property type="molecule type" value="Genomic_DNA"/>
</dbReference>
<dbReference type="Pfam" id="PF00209">
    <property type="entry name" value="SNF"/>
    <property type="match status" value="1"/>
</dbReference>
<dbReference type="SUPFAM" id="SSF161070">
    <property type="entry name" value="SNF-like"/>
    <property type="match status" value="1"/>
</dbReference>
<evidence type="ECO:0000256" key="1">
    <source>
        <dbReference type="ARBA" id="ARBA00004141"/>
    </source>
</evidence>
<sequence length="261" mass="27395">FVVTSLLILAYLSVITGWAIRYALDAALFGFSAGAGDRFTRISTGAPAIGFHLVSITLTIGIVLLGVRRGIERASLLMMPTLFLLLIGLAIWASTLPNAAAGYRFYLAPSLAEVLDPAVLQGAAAQAFYSLSVGMGIMITYASYYSREENLNREAAVIALADFSVAFIAGLVVFPIVFALGLSEEVGESAVGALFISLPEAFLRMGSVGRIVGATFFMTLVVAAITSAVSLLEVVSAVLMDEMRLARRQATLLAGCAAGLV</sequence>
<comment type="subcellular location">
    <subcellularLocation>
        <location evidence="1">Membrane</location>
        <topology evidence="1">Multi-pass membrane protein</topology>
    </subcellularLocation>
</comment>
<feature type="transmembrane region" description="Helical" evidence="6">
    <location>
        <begin position="211"/>
        <end position="239"/>
    </location>
</feature>
<feature type="transmembrane region" description="Helical" evidence="6">
    <location>
        <begin position="156"/>
        <end position="180"/>
    </location>
</feature>
<dbReference type="NCBIfam" id="NF037979">
    <property type="entry name" value="Na_transp"/>
    <property type="match status" value="1"/>
</dbReference>
<gene>
    <name evidence="7" type="ORF">S01H1_49525</name>
</gene>